<evidence type="ECO:0000256" key="8">
    <source>
        <dbReference type="SAM" id="Phobius"/>
    </source>
</evidence>
<feature type="disulfide bond" evidence="6">
    <location>
        <begin position="1765"/>
        <end position="1782"/>
    </location>
</feature>
<evidence type="ECO:0000256" key="1">
    <source>
        <dbReference type="ARBA" id="ARBA00004167"/>
    </source>
</evidence>
<feature type="disulfide bond" evidence="6">
    <location>
        <begin position="1629"/>
        <end position="1638"/>
    </location>
</feature>
<feature type="domain" description="EGF-like" evidence="10">
    <location>
        <begin position="1857"/>
        <end position="1895"/>
    </location>
</feature>
<dbReference type="CDD" id="cd11304">
    <property type="entry name" value="Cadherin_repeat"/>
    <property type="match status" value="8"/>
</dbReference>
<dbReference type="GeneID" id="16076380"/>
<feature type="domain" description="EGF-like" evidence="10">
    <location>
        <begin position="1814"/>
        <end position="1855"/>
    </location>
</feature>
<keyword evidence="6" id="KW-0245">EGF-like domain</keyword>
<keyword evidence="2 8" id="KW-0812">Transmembrane</keyword>
<reference evidence="12" key="1">
    <citation type="submission" date="2009-08" db="EMBL/GenBank/DDBJ databases">
        <title>Annotation of Salpingoeca rosetta.</title>
        <authorList>
            <consortium name="The Broad Institute Genome Sequencing Platform"/>
            <person name="Russ C."/>
            <person name="Cuomo C."/>
            <person name="Burger G."/>
            <person name="Gray M.W."/>
            <person name="Holland P.W.H."/>
            <person name="King N."/>
            <person name="Lang F.B.F."/>
            <person name="Roger A.J."/>
            <person name="Ruiz-Trillo I."/>
            <person name="Young S.K."/>
            <person name="Zeng Q."/>
            <person name="Gargeya S."/>
            <person name="Alvarado L."/>
            <person name="Berlin A."/>
            <person name="Chapman S.B."/>
            <person name="Chen Z."/>
            <person name="Freedman E."/>
            <person name="Gellesch M."/>
            <person name="Goldberg J."/>
            <person name="Griggs A."/>
            <person name="Gujja S."/>
            <person name="Heilman E."/>
            <person name="Heiman D."/>
            <person name="Howarth C."/>
            <person name="Mehta T."/>
            <person name="Neiman D."/>
            <person name="Pearson M."/>
            <person name="Roberts A."/>
            <person name="Saif S."/>
            <person name="Shea T."/>
            <person name="Shenoy N."/>
            <person name="Sisk P."/>
            <person name="Stolte C."/>
            <person name="Sykes S."/>
            <person name="White J."/>
            <person name="Yandava C."/>
            <person name="Haas B."/>
            <person name="Nusbaum C."/>
            <person name="Birren B."/>
        </authorList>
    </citation>
    <scope>NUCLEOTIDE SEQUENCE [LARGE SCALE GENOMIC DNA]</scope>
    <source>
        <strain evidence="12">ATCC 50818</strain>
    </source>
</reference>
<feature type="compositionally biased region" description="Acidic residues" evidence="7">
    <location>
        <begin position="2330"/>
        <end position="2347"/>
    </location>
</feature>
<keyword evidence="13" id="KW-1185">Reference proteome</keyword>
<feature type="disulfide bond" evidence="6">
    <location>
        <begin position="1845"/>
        <end position="1854"/>
    </location>
</feature>
<dbReference type="Pfam" id="PF00008">
    <property type="entry name" value="EGF"/>
    <property type="match status" value="3"/>
</dbReference>
<feature type="domain" description="Cadherin" evidence="11">
    <location>
        <begin position="783"/>
        <end position="880"/>
    </location>
</feature>
<dbReference type="InParanoid" id="F2U4J1"/>
<feature type="region of interest" description="Disordered" evidence="7">
    <location>
        <begin position="929"/>
        <end position="963"/>
    </location>
</feature>
<dbReference type="Proteomes" id="UP000007799">
    <property type="component" value="Unassembled WGS sequence"/>
</dbReference>
<dbReference type="GO" id="GO:0005886">
    <property type="term" value="C:plasma membrane"/>
    <property type="evidence" value="ECO:0007669"/>
    <property type="project" value="TreeGrafter"/>
</dbReference>
<accession>F2U4J1</accession>
<evidence type="ECO:0000313" key="13">
    <source>
        <dbReference type="Proteomes" id="UP000007799"/>
    </source>
</evidence>
<evidence type="ECO:0000256" key="5">
    <source>
        <dbReference type="ARBA" id="ARBA00023180"/>
    </source>
</evidence>
<feature type="region of interest" description="Disordered" evidence="7">
    <location>
        <begin position="2185"/>
        <end position="2204"/>
    </location>
</feature>
<keyword evidence="4 6" id="KW-1015">Disulfide bond</keyword>
<feature type="region of interest" description="Disordered" evidence="7">
    <location>
        <begin position="2059"/>
        <end position="2079"/>
    </location>
</feature>
<dbReference type="eggNOG" id="KOG1217">
    <property type="taxonomic scope" value="Eukaryota"/>
</dbReference>
<proteinExistence type="predicted"/>
<feature type="disulfide bond" evidence="6">
    <location>
        <begin position="1885"/>
        <end position="1894"/>
    </location>
</feature>
<keyword evidence="5" id="KW-0325">Glycoprotein</keyword>
<dbReference type="InterPro" id="IPR000742">
    <property type="entry name" value="EGF"/>
</dbReference>
<evidence type="ECO:0000256" key="3">
    <source>
        <dbReference type="ARBA" id="ARBA00022989"/>
    </source>
</evidence>
<dbReference type="PROSITE" id="PS50026">
    <property type="entry name" value="EGF_3"/>
    <property type="match status" value="4"/>
</dbReference>
<gene>
    <name evidence="12" type="ORF">PTSG_03209</name>
</gene>
<dbReference type="PRINTS" id="PR00205">
    <property type="entry name" value="CADHERIN"/>
</dbReference>
<feature type="domain" description="EGF-like" evidence="10">
    <location>
        <begin position="1598"/>
        <end position="1639"/>
    </location>
</feature>
<keyword evidence="3 8" id="KW-1133">Transmembrane helix</keyword>
<feature type="compositionally biased region" description="Basic and acidic residues" evidence="7">
    <location>
        <begin position="2217"/>
        <end position="2240"/>
    </location>
</feature>
<feature type="compositionally biased region" description="Low complexity" evidence="7">
    <location>
        <begin position="2242"/>
        <end position="2252"/>
    </location>
</feature>
<dbReference type="eggNOG" id="KOG3594">
    <property type="taxonomic scope" value="Eukaryota"/>
</dbReference>
<feature type="disulfide bond" evidence="6">
    <location>
        <begin position="1866"/>
        <end position="1883"/>
    </location>
</feature>
<dbReference type="PANTHER" id="PTHR24028">
    <property type="entry name" value="CADHERIN-87A"/>
    <property type="match status" value="1"/>
</dbReference>
<dbReference type="SMART" id="SM00181">
    <property type="entry name" value="EGF"/>
    <property type="match status" value="4"/>
</dbReference>
<dbReference type="Gene3D" id="2.60.40.60">
    <property type="entry name" value="Cadherins"/>
    <property type="match status" value="8"/>
</dbReference>
<feature type="domain" description="Cadherin" evidence="11">
    <location>
        <begin position="1061"/>
        <end position="1164"/>
    </location>
</feature>
<evidence type="ECO:0000256" key="2">
    <source>
        <dbReference type="ARBA" id="ARBA00022692"/>
    </source>
</evidence>
<feature type="signal peptide" evidence="9">
    <location>
        <begin position="1"/>
        <end position="42"/>
    </location>
</feature>
<feature type="chain" id="PRO_5003288392" evidence="9">
    <location>
        <begin position="43"/>
        <end position="2421"/>
    </location>
</feature>
<evidence type="ECO:0000256" key="9">
    <source>
        <dbReference type="SAM" id="SignalP"/>
    </source>
</evidence>
<evidence type="ECO:0000313" key="12">
    <source>
        <dbReference type="EMBL" id="EGD82557.1"/>
    </source>
</evidence>
<dbReference type="SMART" id="SM00179">
    <property type="entry name" value="EGF_CA"/>
    <property type="match status" value="3"/>
</dbReference>
<evidence type="ECO:0000256" key="7">
    <source>
        <dbReference type="SAM" id="MobiDB-lite"/>
    </source>
</evidence>
<feature type="compositionally biased region" description="Low complexity" evidence="7">
    <location>
        <begin position="680"/>
        <end position="701"/>
    </location>
</feature>
<dbReference type="OrthoDB" id="283575at2759"/>
<organism evidence="13">
    <name type="scientific">Salpingoeca rosetta (strain ATCC 50818 / BSB-021)</name>
    <dbReference type="NCBI Taxonomy" id="946362"/>
    <lineage>
        <taxon>Eukaryota</taxon>
        <taxon>Choanoflagellata</taxon>
        <taxon>Craspedida</taxon>
        <taxon>Salpingoecidae</taxon>
        <taxon>Salpingoeca</taxon>
    </lineage>
</organism>
<dbReference type="InterPro" id="IPR002126">
    <property type="entry name" value="Cadherin-like_dom"/>
</dbReference>
<dbReference type="InterPro" id="IPR050174">
    <property type="entry name" value="Protocadherin/Cadherin-CA"/>
</dbReference>
<feature type="region of interest" description="Disordered" evidence="7">
    <location>
        <begin position="680"/>
        <end position="712"/>
    </location>
</feature>
<feature type="region of interest" description="Disordered" evidence="7">
    <location>
        <begin position="2288"/>
        <end position="2396"/>
    </location>
</feature>
<feature type="domain" description="Cadherin" evidence="11">
    <location>
        <begin position="57"/>
        <end position="156"/>
    </location>
</feature>
<dbReference type="GO" id="GO:0007156">
    <property type="term" value="P:homophilic cell adhesion via plasma membrane adhesion molecules"/>
    <property type="evidence" value="ECO:0007669"/>
    <property type="project" value="InterPro"/>
</dbReference>
<evidence type="ECO:0000256" key="4">
    <source>
        <dbReference type="ARBA" id="ARBA00023157"/>
    </source>
</evidence>
<dbReference type="InterPro" id="IPR001881">
    <property type="entry name" value="EGF-like_Ca-bd_dom"/>
</dbReference>
<dbReference type="PROSITE" id="PS50268">
    <property type="entry name" value="CADHERIN_2"/>
    <property type="match status" value="8"/>
</dbReference>
<dbReference type="SMART" id="SM00112">
    <property type="entry name" value="CA"/>
    <property type="match status" value="9"/>
</dbReference>
<evidence type="ECO:0000259" key="11">
    <source>
        <dbReference type="PROSITE" id="PS50268"/>
    </source>
</evidence>
<comment type="subcellular location">
    <subcellularLocation>
        <location evidence="1">Membrane</location>
        <topology evidence="1">Single-pass membrane protein</topology>
    </subcellularLocation>
</comment>
<feature type="compositionally biased region" description="Basic residues" evidence="7">
    <location>
        <begin position="2308"/>
        <end position="2326"/>
    </location>
</feature>
<evidence type="ECO:0000256" key="6">
    <source>
        <dbReference type="PROSITE-ProRule" id="PRU00076"/>
    </source>
</evidence>
<feature type="region of interest" description="Disordered" evidence="7">
    <location>
        <begin position="2217"/>
        <end position="2275"/>
    </location>
</feature>
<feature type="transmembrane region" description="Helical" evidence="8">
    <location>
        <begin position="2148"/>
        <end position="2169"/>
    </location>
</feature>
<evidence type="ECO:0000259" key="10">
    <source>
        <dbReference type="PROSITE" id="PS50026"/>
    </source>
</evidence>
<comment type="caution">
    <text evidence="6">Lacks conserved residue(s) required for the propagation of feature annotation.</text>
</comment>
<keyword evidence="8" id="KW-0472">Membrane</keyword>
<dbReference type="SUPFAM" id="SSF49313">
    <property type="entry name" value="Cadherin-like"/>
    <property type="match status" value="6"/>
</dbReference>
<dbReference type="GO" id="GO:0005509">
    <property type="term" value="F:calcium ion binding"/>
    <property type="evidence" value="ECO:0007669"/>
    <property type="project" value="InterPro"/>
</dbReference>
<keyword evidence="9" id="KW-0732">Signal</keyword>
<protein>
    <submittedName>
        <fullName evidence="12">NOTCH2 protein</fullName>
    </submittedName>
</protein>
<feature type="domain" description="Cadherin" evidence="11">
    <location>
        <begin position="398"/>
        <end position="498"/>
    </location>
</feature>
<dbReference type="PROSITE" id="PS00022">
    <property type="entry name" value="EGF_1"/>
    <property type="match status" value="3"/>
</dbReference>
<dbReference type="InterPro" id="IPR015919">
    <property type="entry name" value="Cadherin-like_sf"/>
</dbReference>
<dbReference type="PANTHER" id="PTHR24028:SF328">
    <property type="entry name" value="CADHERIN-3"/>
    <property type="match status" value="1"/>
</dbReference>
<feature type="domain" description="Cadherin" evidence="11">
    <location>
        <begin position="1173"/>
        <end position="1276"/>
    </location>
</feature>
<feature type="domain" description="Cadherin" evidence="11">
    <location>
        <begin position="506"/>
        <end position="632"/>
    </location>
</feature>
<feature type="domain" description="Cadherin" evidence="11">
    <location>
        <begin position="883"/>
        <end position="1028"/>
    </location>
</feature>
<name>F2U4J1_SALR5</name>
<dbReference type="KEGG" id="sre:PTSG_03209"/>
<dbReference type="SUPFAM" id="SSF57196">
    <property type="entry name" value="EGF/Laminin"/>
    <property type="match status" value="3"/>
</dbReference>
<dbReference type="EMBL" id="GL832961">
    <property type="protein sequence ID" value="EGD82557.1"/>
    <property type="molecule type" value="Genomic_DNA"/>
</dbReference>
<dbReference type="PROSITE" id="PS01186">
    <property type="entry name" value="EGF_2"/>
    <property type="match status" value="2"/>
</dbReference>
<dbReference type="STRING" id="946362.F2U4J1"/>
<dbReference type="RefSeq" id="XP_004995793.1">
    <property type="nucleotide sequence ID" value="XM_004995736.1"/>
</dbReference>
<feature type="compositionally biased region" description="Basic and acidic residues" evidence="7">
    <location>
        <begin position="2253"/>
        <end position="2274"/>
    </location>
</feature>
<feature type="domain" description="Cadherin" evidence="11">
    <location>
        <begin position="640"/>
        <end position="768"/>
    </location>
</feature>
<sequence>MPAVVVVRSRRSGVSNSSLRCAWLALSVLCLVLVCGVPGCSAANSRPYLVQISPNKVPENIPEGDVIAQLSTIDFDFDQTHTYQLKSTHGGRIALSGDKLVATSIPLNYEVAEITYLEIVSTDNGSPPLSQTFQVPLRITDRNDPPHRLTLSNPIITKDLNASDTIGSFTVADQDNNRNRNWLTGRPTQTHVIELCPSSSFLGSFLSIDSSLNLVLSGAVVGVPEQFDACFRVTDSGSPPESADFTKTLIWEGSAKPPLLITFTATSIEETTPVSTQAVGGVVGQAIAYHPDSTAVIEFATLPADTLAVSNDTAPTCAVLTASELPAGVTVPDYISEVARCSVDVVLVRPLNYEEDDANITVTISAQDVNAQLPAFATFSLALTDANDPPDGVLLASTVREDVQRFQLISPLVVDDEDASQTHTITLLTATLQDGAPCPAVIVAGDTSLLANDTACFDFERNPIIALSVLVTDSGTPPLSAVFNLTLQVLDVNEQPALVRLNNTHMPELSPANAVVAEIAVGDPDNYNSAVQGVACRLLDANSPFAIVAPANPLAPPSSSADEGSTNSGAGEFVGQLVSGGVVVVDRPFLIDYESAASHELPVRCTDTGSPALSRTITFTINITNVNEPPTALSLSGTRVAENMPAGTAAGFLFAVDPDDTTSGGSGSLEFCVVEVTGAATQQQQQPPSTAPATVTTVSGDSGRGGGGCTARDESAFRVVGNRLETTRPFNAEEAPLLHVRVRAADQGGLWTEREFDVTVADQNDPPLAIMLTPTPVRENEAGAVLGSLATVDEDASQTHTYTAIVEEATTPIDVIITNGSTLQLAAAQALDYERTPLLRVRVTSTDSGTPQARSISAVFDIPVENVNEAPTSVQLQPLLSLGHATTRLVVPEDTPVGTPIARISVVDPDNTPYATEQQTHTCRVTAIATDPDNTNTNNNNSSSSSSSTTAVPSSSPATGDPSTSVVVVVTVVMVGNTTELHLAQPLDFENTPDMLLRVACTDSGTPPLTASSDVTLAISNVNEPPSIAFLPAATLNATTMSPGSTSVGSGMSQSGGMVVVRVRENTVAPLLIGHARVSDPDDCASLRCGPPSTFTFTASPFDIVQVLSDKRVVLKRPLDFEAAQRRLLMLTVTDSVDDPTKDSPITARVNVSVVVEDANDPITAVSCALTPVPEDASPGTQLGTCTVSDQDAPTTAYGRHRLSVEWTNAPSPLLAQHGIYADQDSSTLRLNASLDYETTATLQLRVRAQDVSASPLSFETGISVPVVNVDEPPQVQLSIRKMPLEEGTYTQAELARITAAVDSEGAQVSCTAAPAPGPVHTTTTYAGGNAGGGVDEWARPVYCRDSRREGYNVSITTANAVVLSGTVDFECTKHANVSLTCSDGTTEAVTFIVVPIADVAEPPQAAVFTPSQALLPSLAAISPAPVFTATTSVANSGNATTTPHAVAGVGDPMHVAFIEQQAAAAGEGAGVTLGVVGCVAGTSNGCTLTLARATVAAPLAASPSLSSSSPLVVPSTRPAVDVAVSGEAAVVSLDAATGTIAITDQRLNYEAGAVWTLTLTANDNGVGGDGVSVVSSAEFTAVIVVRDAPEAPTAVSTLCGCRDTPCQNGGRCVEPSEDLTGLTFTCMCPPGFAGVQCEAAIADNAGDGTAQANDGGSLYCLRVGAGVQTGTTLARLVVADEDIGDTFSVEVGGPLSSGLSVTAQLDVVVTAPLDALIATALPQQQHTLPASLPVWLLATDAAGLRANISATIAVTPCAGVLGACGPDDTCRVDVASGDATCECGPGFVFSQAESRCVERVCLHAREGEVCTALTDTCASGQCENGAICVDGVDSMGRNTFQCLCPAGFGGFRCDELQTSCSQQPCLNGGTCNDNTADSGYTCVCTASYTGARCQYPANACDNNRCSGLTVCVPRPAVTDTEGTASQSAQPYTCASQQSLVELQLSAASACNSGDDGDGSAADASATCGQDQTSAVELTLGDATPDGVTVYVVGSARVDDLHIITLAVIDPVTGATLDASVVTHLLLSYCSNATTTTGDGTGTGAANATSMTTTTTAVPSTTAAAPAQTQAPTSAAQASASAGATNPLCDPGSVVIIDSGTGSLTPSTTGQLPLSTSTVPVVSTTTASPTTANPNAGASAASVSPGVIVGYIFGALLLIVFALLTISILRRRAKNESVVINFDDGKKHRHQQEQGRTLEAANPAFLRTPNPWLEHEEHVTDTRSDHHDLTDGNDRAEKTSARRSVYAASRSSEQPRDDAAGVGEQHEQREDDPRSSVFEALLSHPGLVYSDANGTAGGEDGEADPLHGVRRRRSSAAAHAPKRRSRFIGDSDDDNSDASSDDDDTDAGDGGSPVLREEDEDVGYIEVESVGPDGTKSVRRVRRPADDGSGGLNDPVILNPLFASAGLLNDSDDKHDDAGAG</sequence>
<dbReference type="CDD" id="cd00054">
    <property type="entry name" value="EGF_CA"/>
    <property type="match status" value="3"/>
</dbReference>
<feature type="domain" description="EGF-like" evidence="10">
    <location>
        <begin position="1754"/>
        <end position="1794"/>
    </location>
</feature>
<dbReference type="Gene3D" id="2.10.25.10">
    <property type="entry name" value="Laminin"/>
    <property type="match status" value="3"/>
</dbReference>